<organism evidence="1 2">
    <name type="scientific">Wenyingzhuangia fucanilytica</name>
    <dbReference type="NCBI Taxonomy" id="1790137"/>
    <lineage>
        <taxon>Bacteria</taxon>
        <taxon>Pseudomonadati</taxon>
        <taxon>Bacteroidota</taxon>
        <taxon>Flavobacteriia</taxon>
        <taxon>Flavobacteriales</taxon>
        <taxon>Flavobacteriaceae</taxon>
        <taxon>Wenyingzhuangia</taxon>
    </lineage>
</organism>
<evidence type="ECO:0000313" key="1">
    <source>
        <dbReference type="EMBL" id="ANW96730.1"/>
    </source>
</evidence>
<dbReference type="AlphaFoldDB" id="A0A1B1Y7H4"/>
<dbReference type="EMBL" id="CP014224">
    <property type="protein sequence ID" value="ANW96730.1"/>
    <property type="molecule type" value="Genomic_DNA"/>
</dbReference>
<dbReference type="RefSeq" id="WP_068827158.1">
    <property type="nucleotide sequence ID" value="NZ_CP014224.1"/>
</dbReference>
<name>A0A1B1Y7H4_9FLAO</name>
<dbReference type="OrthoDB" id="9942906at2"/>
<dbReference type="KEGG" id="wfu:AXE80_10790"/>
<proteinExistence type="predicted"/>
<keyword evidence="2" id="KW-1185">Reference proteome</keyword>
<accession>A0A1B1Y7H4</accession>
<sequence>MGLDTRNTALFNNIKTVYLQSVKNGLLGNFQQVYATYTKTVFTSQPANTDNGIVYNTKLQVLYPGLSSTDFQAFHSLLLDEYFVIILTATNDYYEICSRQNPLELSVDFDINKGTTLVFSGNQILPPNNIAMLDNESIDLACSLNINL</sequence>
<reference evidence="1 2" key="1">
    <citation type="submission" date="2016-02" db="EMBL/GenBank/DDBJ databases">
        <authorList>
            <person name="Wen L."/>
            <person name="He K."/>
            <person name="Yang H."/>
        </authorList>
    </citation>
    <scope>NUCLEOTIDE SEQUENCE [LARGE SCALE GENOMIC DNA]</scope>
    <source>
        <strain evidence="1 2">CZ1127</strain>
    </source>
</reference>
<dbReference type="STRING" id="1790137.AXE80_10790"/>
<dbReference type="Proteomes" id="UP000092967">
    <property type="component" value="Chromosome"/>
</dbReference>
<gene>
    <name evidence="1" type="ORF">AXE80_10790</name>
</gene>
<evidence type="ECO:0000313" key="2">
    <source>
        <dbReference type="Proteomes" id="UP000092967"/>
    </source>
</evidence>
<protein>
    <submittedName>
        <fullName evidence="1">Uncharacterized protein</fullName>
    </submittedName>
</protein>